<evidence type="ECO:0000313" key="3">
    <source>
        <dbReference type="Proteomes" id="UP000204221"/>
    </source>
</evidence>
<dbReference type="AlphaFoldDB" id="A0A221W1C7"/>
<gene>
    <name evidence="2" type="ORF">AHOG_09370</name>
</gene>
<feature type="region of interest" description="Disordered" evidence="1">
    <location>
        <begin position="128"/>
        <end position="154"/>
    </location>
</feature>
<keyword evidence="3" id="KW-1185">Reference proteome</keyword>
<reference evidence="2 3" key="1">
    <citation type="submission" date="2017-07" db="EMBL/GenBank/DDBJ databases">
        <title>Complete genome sequence of Actinoalloteichus hoggarensis DSM 45943, type strain of Actinoalloteichus hoggarensis.</title>
        <authorList>
            <person name="Ruckert C."/>
            <person name="Nouioui I."/>
            <person name="Willmese J."/>
            <person name="van Wezel G."/>
            <person name="Klenk H.-P."/>
            <person name="Kalinowski J."/>
            <person name="Zotchev S.B."/>
        </authorList>
    </citation>
    <scope>NUCLEOTIDE SEQUENCE [LARGE SCALE GENOMIC DNA]</scope>
    <source>
        <strain evidence="2 3">DSM 45943</strain>
    </source>
</reference>
<evidence type="ECO:0000256" key="1">
    <source>
        <dbReference type="SAM" id="MobiDB-lite"/>
    </source>
</evidence>
<dbReference type="EMBL" id="CP022521">
    <property type="protein sequence ID" value="ASO19518.1"/>
    <property type="molecule type" value="Genomic_DNA"/>
</dbReference>
<dbReference type="OrthoDB" id="5194530at2"/>
<organism evidence="2 3">
    <name type="scientific">Actinoalloteichus hoggarensis</name>
    <dbReference type="NCBI Taxonomy" id="1470176"/>
    <lineage>
        <taxon>Bacteria</taxon>
        <taxon>Bacillati</taxon>
        <taxon>Actinomycetota</taxon>
        <taxon>Actinomycetes</taxon>
        <taxon>Pseudonocardiales</taxon>
        <taxon>Pseudonocardiaceae</taxon>
        <taxon>Actinoalloteichus</taxon>
    </lineage>
</organism>
<proteinExistence type="predicted"/>
<evidence type="ECO:0000313" key="2">
    <source>
        <dbReference type="EMBL" id="ASO19518.1"/>
    </source>
</evidence>
<dbReference type="RefSeq" id="WP_093941009.1">
    <property type="nucleotide sequence ID" value="NZ_CP022521.1"/>
</dbReference>
<accession>A0A221W1C7</accession>
<dbReference type="Proteomes" id="UP000204221">
    <property type="component" value="Chromosome"/>
</dbReference>
<dbReference type="KEGG" id="ahg:AHOG_09370"/>
<protein>
    <submittedName>
        <fullName evidence="2">Uncharacterized protein</fullName>
    </submittedName>
</protein>
<sequence length="154" mass="16721">MTVSSWGDVEPGVPAHHHCLATMETAADPKHWTDASAAEPTLVAWSAGEVVEWVRLQLDSHAAEAKPEFGDGARMTHALAAYDPTPAPLSTWPSTHLPNLWERLSSTTSRGRWAMETWKLSWRSSVGAPDLELRGPRPAPGHVSRPPLRGVPPA</sequence>
<name>A0A221W1C7_9PSEU</name>